<evidence type="ECO:0000256" key="4">
    <source>
        <dbReference type="ARBA" id="ARBA00022737"/>
    </source>
</evidence>
<keyword evidence="13" id="KW-1185">Reference proteome</keyword>
<accession>A0A8C4X6D7</accession>
<sequence>MNRIVSAFILLGVFAASSGRVVKVLAGPLIRVEGKNVSISCDVNDYTGPKEQDFEWSVRHNEEFVNLVGTYDLSFTANKYKDRVDSGEIAIKRTSDNSVILEIINVKITDSGEYKCFTPSTDVTSSGNYEASVILKVIPDSLKVSGSKSRSETGSITEGDAFEMRCSVSTDATSGTYLSISWEVNSGSSIENIITLTADSSISPEKKYSERYKGGNIRLDFLGNGMYSLLFSRILPSDNGTYSCIAKEWVKEANGTWTKINEKTTQLVTVAVTPIANSLTVSLDEDNIDLSTSDTLALTCHIGGLKKDLGVEVTWFISPVLNTDMEKTPVVAHLTLDGLVNGSDSVSLGRITQNSFQLVVRDLDKTDSGYYFCKVTVWVQQFIGSWYKAVESISAPVIVNITSLDPSFTVSHTILNNPDLAGAPTKLECRMSNDQNVNGATLAVSWYFKENSPGDVPLFTYNIASVDHNLVLQASSNYSERVKNGHIVLTKTDNAAFQLQILHTRDTDRGGYFCTISTWTQTKNHNWVQTKNVSSSTSVIFWRQDNPKLAVIATPIRAVFSPGETFEMACKVIGENLKTPRYSIVINVEYAGGKTKKIISLSKDSIINLEEWNDKHRLDSVVLEKTGETAFLFRMYGSQISDVGFYFCSISAWTPDVGNTWTKTITDVSNKVRIAFEQSGPSFNVSVSSDNHFVYPGETVKIECVVLLNGAAPGMDKISYDVKWMHNNLQQSEEGHMLTSVDRWGLVQPGQSNSSSDYSLERTDAQKYLLRIHNIESMGHGNYICIVTPWIKSPDGSWQKSSEIVSEPVLITVKLDFWNSVKYPIIYGLSAAAAVGLLSILIGYLSVYCCCKKTMKANNKTRDLYKNTPMLVPSEMD</sequence>
<dbReference type="Pfam" id="PF07686">
    <property type="entry name" value="V-set"/>
    <property type="match status" value="2"/>
</dbReference>
<reference evidence="12" key="3">
    <citation type="submission" date="2025-09" db="UniProtKB">
        <authorList>
            <consortium name="Ensembl"/>
        </authorList>
    </citation>
    <scope>IDENTIFICATION</scope>
</reference>
<keyword evidence="7" id="KW-1015">Disulfide bond</keyword>
<dbReference type="SMART" id="SM00409">
    <property type="entry name" value="IG"/>
    <property type="match status" value="6"/>
</dbReference>
<feature type="chain" id="PRO_5034616404" description="Ig-like domain-containing protein" evidence="10">
    <location>
        <begin position="20"/>
        <end position="877"/>
    </location>
</feature>
<dbReference type="FunFam" id="2.60.40.10:FF:000191">
    <property type="entry name" value="Immunoglobulin superfamily member 3"/>
    <property type="match status" value="1"/>
</dbReference>
<dbReference type="SMART" id="SM00406">
    <property type="entry name" value="IGv"/>
    <property type="match status" value="4"/>
</dbReference>
<dbReference type="PANTHER" id="PTHR12207">
    <property type="entry name" value="V-SET AND TRANSMEMBRANE DOMAIN-CONTAINING PROTEIN"/>
    <property type="match status" value="1"/>
</dbReference>
<dbReference type="GO" id="GO:0016020">
    <property type="term" value="C:membrane"/>
    <property type="evidence" value="ECO:0007669"/>
    <property type="project" value="UniProtKB-SubCell"/>
</dbReference>
<comment type="subcellular location">
    <subcellularLocation>
        <location evidence="1">Membrane</location>
        <topology evidence="1">Single-pass membrane protein</topology>
    </subcellularLocation>
</comment>
<evidence type="ECO:0000256" key="8">
    <source>
        <dbReference type="ARBA" id="ARBA00023319"/>
    </source>
</evidence>
<dbReference type="InterPro" id="IPR051102">
    <property type="entry name" value="IgSF_V-set/TM_domain"/>
</dbReference>
<evidence type="ECO:0000256" key="1">
    <source>
        <dbReference type="ARBA" id="ARBA00004167"/>
    </source>
</evidence>
<evidence type="ECO:0000256" key="3">
    <source>
        <dbReference type="ARBA" id="ARBA00022729"/>
    </source>
</evidence>
<keyword evidence="5 9" id="KW-1133">Transmembrane helix</keyword>
<dbReference type="GeneTree" id="ENSGT00940000158367"/>
<keyword evidence="2 9" id="KW-0812">Transmembrane</keyword>
<feature type="domain" description="Ig-like" evidence="11">
    <location>
        <begin position="33"/>
        <end position="134"/>
    </location>
</feature>
<dbReference type="Ensembl" id="ENSECRT00000008213.1">
    <property type="protein sequence ID" value="ENSECRP00000008082.1"/>
    <property type="gene ID" value="ENSECRG00000005391.1"/>
</dbReference>
<feature type="transmembrane region" description="Helical" evidence="9">
    <location>
        <begin position="825"/>
        <end position="851"/>
    </location>
</feature>
<keyword evidence="8" id="KW-0393">Immunoglobulin domain</keyword>
<dbReference type="InterPro" id="IPR013783">
    <property type="entry name" value="Ig-like_fold"/>
</dbReference>
<feature type="domain" description="Ig-like" evidence="11">
    <location>
        <begin position="139"/>
        <end position="261"/>
    </location>
</feature>
<dbReference type="InterPro" id="IPR036179">
    <property type="entry name" value="Ig-like_dom_sf"/>
</dbReference>
<keyword evidence="6 9" id="KW-0472">Membrane</keyword>
<reference evidence="12" key="1">
    <citation type="submission" date="2021-06" db="EMBL/GenBank/DDBJ databases">
        <authorList>
            <consortium name="Wellcome Sanger Institute Data Sharing"/>
        </authorList>
    </citation>
    <scope>NUCLEOTIDE SEQUENCE [LARGE SCALE GENOMIC DNA]</scope>
</reference>
<evidence type="ECO:0000256" key="2">
    <source>
        <dbReference type="ARBA" id="ARBA00022692"/>
    </source>
</evidence>
<evidence type="ECO:0000256" key="5">
    <source>
        <dbReference type="ARBA" id="ARBA00022989"/>
    </source>
</evidence>
<name>A0A8C4X6D7_ERPCA</name>
<keyword evidence="3 10" id="KW-0732">Signal</keyword>
<evidence type="ECO:0000256" key="7">
    <source>
        <dbReference type="ARBA" id="ARBA00023157"/>
    </source>
</evidence>
<dbReference type="SUPFAM" id="SSF48726">
    <property type="entry name" value="Immunoglobulin"/>
    <property type="match status" value="5"/>
</dbReference>
<feature type="domain" description="Ig-like" evidence="11">
    <location>
        <begin position="406"/>
        <end position="534"/>
    </location>
</feature>
<feature type="signal peptide" evidence="10">
    <location>
        <begin position="1"/>
        <end position="19"/>
    </location>
</feature>
<dbReference type="InterPro" id="IPR007110">
    <property type="entry name" value="Ig-like_dom"/>
</dbReference>
<dbReference type="InterPro" id="IPR003599">
    <property type="entry name" value="Ig_sub"/>
</dbReference>
<evidence type="ECO:0000313" key="13">
    <source>
        <dbReference type="Proteomes" id="UP000694620"/>
    </source>
</evidence>
<dbReference type="AlphaFoldDB" id="A0A8C4X6D7"/>
<dbReference type="PROSITE" id="PS50835">
    <property type="entry name" value="IG_LIKE"/>
    <property type="match status" value="6"/>
</dbReference>
<keyword evidence="4" id="KW-0677">Repeat</keyword>
<evidence type="ECO:0000313" key="12">
    <source>
        <dbReference type="Ensembl" id="ENSECRP00000008082.1"/>
    </source>
</evidence>
<proteinExistence type="predicted"/>
<dbReference type="FunFam" id="2.60.40.10:FF:001070">
    <property type="entry name" value="Prostaglandin F2 receptor inhibitor"/>
    <property type="match status" value="1"/>
</dbReference>
<feature type="domain" description="Ig-like" evidence="11">
    <location>
        <begin position="681"/>
        <end position="806"/>
    </location>
</feature>
<evidence type="ECO:0000259" key="11">
    <source>
        <dbReference type="PROSITE" id="PS50835"/>
    </source>
</evidence>
<evidence type="ECO:0000256" key="10">
    <source>
        <dbReference type="SAM" id="SignalP"/>
    </source>
</evidence>
<feature type="domain" description="Ig-like" evidence="11">
    <location>
        <begin position="274"/>
        <end position="376"/>
    </location>
</feature>
<evidence type="ECO:0000256" key="9">
    <source>
        <dbReference type="SAM" id="Phobius"/>
    </source>
</evidence>
<dbReference type="Proteomes" id="UP000694620">
    <property type="component" value="Chromosome 4"/>
</dbReference>
<dbReference type="InterPro" id="IPR013106">
    <property type="entry name" value="Ig_V-set"/>
</dbReference>
<dbReference type="Gene3D" id="2.60.40.10">
    <property type="entry name" value="Immunoglobulins"/>
    <property type="match status" value="5"/>
</dbReference>
<organism evidence="12 13">
    <name type="scientific">Erpetoichthys calabaricus</name>
    <name type="common">Rope fish</name>
    <name type="synonym">Calamoichthys calabaricus</name>
    <dbReference type="NCBI Taxonomy" id="27687"/>
    <lineage>
        <taxon>Eukaryota</taxon>
        <taxon>Metazoa</taxon>
        <taxon>Chordata</taxon>
        <taxon>Craniata</taxon>
        <taxon>Vertebrata</taxon>
        <taxon>Euteleostomi</taxon>
        <taxon>Actinopterygii</taxon>
        <taxon>Polypteriformes</taxon>
        <taxon>Polypteridae</taxon>
        <taxon>Erpetoichthys</taxon>
    </lineage>
</organism>
<evidence type="ECO:0000256" key="6">
    <source>
        <dbReference type="ARBA" id="ARBA00023136"/>
    </source>
</evidence>
<dbReference type="PANTHER" id="PTHR12207:SF3">
    <property type="entry name" value="PROSTAGLANDIN F2 RECEPTOR NEGATIVE REGULATOR"/>
    <property type="match status" value="1"/>
</dbReference>
<reference evidence="12" key="2">
    <citation type="submission" date="2025-08" db="UniProtKB">
        <authorList>
            <consortium name="Ensembl"/>
        </authorList>
    </citation>
    <scope>IDENTIFICATION</scope>
</reference>
<protein>
    <recommendedName>
        <fullName evidence="11">Ig-like domain-containing protein</fullName>
    </recommendedName>
</protein>
<feature type="domain" description="Ig-like" evidence="11">
    <location>
        <begin position="547"/>
        <end position="666"/>
    </location>
</feature>
<gene>
    <name evidence="12" type="primary">LOC114650840</name>
</gene>
<dbReference type="FunFam" id="2.60.40.10:FF:002026">
    <property type="entry name" value="Prostaglandin F2 receptor inhibitor"/>
    <property type="match status" value="1"/>
</dbReference>